<dbReference type="GO" id="GO:0005886">
    <property type="term" value="C:plasma membrane"/>
    <property type="evidence" value="ECO:0007669"/>
    <property type="project" value="UniProtKB-SubCell"/>
</dbReference>
<dbReference type="PANTHER" id="PTHR43701">
    <property type="entry name" value="MEMBRANE TRANSPORTER PROTEIN MJ0441-RELATED"/>
    <property type="match status" value="1"/>
</dbReference>
<evidence type="ECO:0000256" key="3">
    <source>
        <dbReference type="ARBA" id="ARBA00022692"/>
    </source>
</evidence>
<evidence type="ECO:0000256" key="2">
    <source>
        <dbReference type="ARBA" id="ARBA00009142"/>
    </source>
</evidence>
<keyword evidence="5 6" id="KW-0472">Membrane</keyword>
<dbReference type="Proteomes" id="UP001189619">
    <property type="component" value="Chromosome"/>
</dbReference>
<organism evidence="7 8">
    <name type="scientific">Brevibacillus aydinogluensis</name>
    <dbReference type="NCBI Taxonomy" id="927786"/>
    <lineage>
        <taxon>Bacteria</taxon>
        <taxon>Bacillati</taxon>
        <taxon>Bacillota</taxon>
        <taxon>Bacilli</taxon>
        <taxon>Bacillales</taxon>
        <taxon>Paenibacillaceae</taxon>
        <taxon>Brevibacillus</taxon>
    </lineage>
</organism>
<feature type="transmembrane region" description="Helical" evidence="6">
    <location>
        <begin position="51"/>
        <end position="72"/>
    </location>
</feature>
<comment type="subcellular location">
    <subcellularLocation>
        <location evidence="6">Cell membrane</location>
        <topology evidence="6">Multi-pass membrane protein</topology>
    </subcellularLocation>
    <subcellularLocation>
        <location evidence="1">Membrane</location>
        <topology evidence="1">Multi-pass membrane protein</topology>
    </subcellularLocation>
</comment>
<evidence type="ECO:0000313" key="8">
    <source>
        <dbReference type="Proteomes" id="UP001189619"/>
    </source>
</evidence>
<proteinExistence type="inferred from homology"/>
<dbReference type="InterPro" id="IPR002781">
    <property type="entry name" value="TM_pro_TauE-like"/>
</dbReference>
<comment type="similarity">
    <text evidence="2 6">Belongs to the 4-toluene sulfonate uptake permease (TSUP) (TC 2.A.102) family.</text>
</comment>
<dbReference type="EMBL" id="OY569118">
    <property type="protein sequence ID" value="CAJ1001407.1"/>
    <property type="molecule type" value="Genomic_DNA"/>
</dbReference>
<evidence type="ECO:0000256" key="6">
    <source>
        <dbReference type="RuleBase" id="RU363041"/>
    </source>
</evidence>
<dbReference type="KEGG" id="bayd:BSPP4475_03600"/>
<gene>
    <name evidence="7" type="ORF">BSPP4475_03600</name>
</gene>
<dbReference type="InterPro" id="IPR051598">
    <property type="entry name" value="TSUP/Inactive_protease-like"/>
</dbReference>
<evidence type="ECO:0000256" key="4">
    <source>
        <dbReference type="ARBA" id="ARBA00022989"/>
    </source>
</evidence>
<feature type="transmembrane region" description="Helical" evidence="6">
    <location>
        <begin position="7"/>
        <end position="39"/>
    </location>
</feature>
<keyword evidence="3 6" id="KW-0812">Transmembrane</keyword>
<keyword evidence="6" id="KW-1003">Cell membrane</keyword>
<keyword evidence="8" id="KW-1185">Reference proteome</keyword>
<evidence type="ECO:0000256" key="5">
    <source>
        <dbReference type="ARBA" id="ARBA00023136"/>
    </source>
</evidence>
<dbReference type="Pfam" id="PF01925">
    <property type="entry name" value="TauE"/>
    <property type="match status" value="1"/>
</dbReference>
<keyword evidence="4 6" id="KW-1133">Transmembrane helix</keyword>
<dbReference type="AlphaFoldDB" id="A0AA48M8A7"/>
<name>A0AA48M8A7_9BACL</name>
<reference evidence="7" key="1">
    <citation type="submission" date="2023-07" db="EMBL/GenBank/DDBJ databases">
        <authorList>
            <person name="Ivanov I."/>
            <person name="Teneva D."/>
            <person name="Stoikov I."/>
        </authorList>
    </citation>
    <scope>NUCLEOTIDE SEQUENCE</scope>
    <source>
        <strain evidence="7">4475</strain>
    </source>
</reference>
<evidence type="ECO:0000313" key="7">
    <source>
        <dbReference type="EMBL" id="CAJ1001407.1"/>
    </source>
</evidence>
<sequence length="98" mass="10005">MVFAMAALFLVVGLGAGMIGSIAGLGGGMFFVPALLYFANAYEPGSVSPQVAAGTSLLVIGVTALSSSISYIRQKKADVQTALLFFWAAPLVLSQACT</sequence>
<accession>A0AA48M8A7</accession>
<evidence type="ECO:0000256" key="1">
    <source>
        <dbReference type="ARBA" id="ARBA00004141"/>
    </source>
</evidence>
<dbReference type="PANTHER" id="PTHR43701:SF2">
    <property type="entry name" value="MEMBRANE TRANSPORTER PROTEIN YJNA-RELATED"/>
    <property type="match status" value="1"/>
</dbReference>
<protein>
    <recommendedName>
        <fullName evidence="6">Probable membrane transporter protein</fullName>
    </recommendedName>
</protein>